<dbReference type="STRING" id="22663.A0A2I0IPJ4"/>
<evidence type="ECO:0000313" key="3">
    <source>
        <dbReference type="Proteomes" id="UP000233551"/>
    </source>
</evidence>
<name>A0A2I0IPJ4_PUNGR</name>
<dbReference type="AlphaFoldDB" id="A0A2I0IPJ4"/>
<feature type="compositionally biased region" description="Basic and acidic residues" evidence="1">
    <location>
        <begin position="1"/>
        <end position="16"/>
    </location>
</feature>
<feature type="region of interest" description="Disordered" evidence="1">
    <location>
        <begin position="141"/>
        <end position="160"/>
    </location>
</feature>
<reference evidence="2 3" key="1">
    <citation type="submission" date="2017-11" db="EMBL/GenBank/DDBJ databases">
        <title>De-novo sequencing of pomegranate (Punica granatum L.) genome.</title>
        <authorList>
            <person name="Akparov Z."/>
            <person name="Amiraslanov A."/>
            <person name="Hajiyeva S."/>
            <person name="Abbasov M."/>
            <person name="Kaur K."/>
            <person name="Hamwieh A."/>
            <person name="Solovyev V."/>
            <person name="Salamov A."/>
            <person name="Braich B."/>
            <person name="Kosarev P."/>
            <person name="Mahmoud A."/>
            <person name="Hajiyev E."/>
            <person name="Babayeva S."/>
            <person name="Izzatullayeva V."/>
            <person name="Mammadov A."/>
            <person name="Mammadov A."/>
            <person name="Sharifova S."/>
            <person name="Ojaghi J."/>
            <person name="Eynullazada K."/>
            <person name="Bayramov B."/>
            <person name="Abdulazimova A."/>
            <person name="Shahmuradov I."/>
        </authorList>
    </citation>
    <scope>NUCLEOTIDE SEQUENCE [LARGE SCALE GENOMIC DNA]</scope>
    <source>
        <strain evidence="3">cv. AG2017</strain>
        <tissue evidence="2">Leaf</tissue>
    </source>
</reference>
<sequence>MERKQGFFSALKDEVVRGLSPGRSRSRTKSPARSSSPMSGLLRRSNRGRHNPKLDPQMVSRSGVLMRPPAEALSPLKEGPDPEEADGGDSRGEGRWGHWMKGQKLSRTPSVSSSSSASSSSYSKRSDLRLLLGVLGAPLAPVHVTSGDPLPHLSIKNTPI</sequence>
<dbReference type="EMBL" id="PGOL01002685">
    <property type="protein sequence ID" value="PKI45918.1"/>
    <property type="molecule type" value="Genomic_DNA"/>
</dbReference>
<feature type="region of interest" description="Disordered" evidence="1">
    <location>
        <begin position="1"/>
        <end position="125"/>
    </location>
</feature>
<feature type="compositionally biased region" description="Low complexity" evidence="1">
    <location>
        <begin position="105"/>
        <end position="125"/>
    </location>
</feature>
<keyword evidence="3" id="KW-1185">Reference proteome</keyword>
<protein>
    <submittedName>
        <fullName evidence="2">Uncharacterized protein</fullName>
    </submittedName>
</protein>
<gene>
    <name evidence="2" type="ORF">CRG98_033717</name>
</gene>
<feature type="non-terminal residue" evidence="2">
    <location>
        <position position="160"/>
    </location>
</feature>
<proteinExistence type="predicted"/>
<accession>A0A2I0IPJ4</accession>
<evidence type="ECO:0000256" key="1">
    <source>
        <dbReference type="SAM" id="MobiDB-lite"/>
    </source>
</evidence>
<evidence type="ECO:0000313" key="2">
    <source>
        <dbReference type="EMBL" id="PKI45918.1"/>
    </source>
</evidence>
<organism evidence="2 3">
    <name type="scientific">Punica granatum</name>
    <name type="common">Pomegranate</name>
    <dbReference type="NCBI Taxonomy" id="22663"/>
    <lineage>
        <taxon>Eukaryota</taxon>
        <taxon>Viridiplantae</taxon>
        <taxon>Streptophyta</taxon>
        <taxon>Embryophyta</taxon>
        <taxon>Tracheophyta</taxon>
        <taxon>Spermatophyta</taxon>
        <taxon>Magnoliopsida</taxon>
        <taxon>eudicotyledons</taxon>
        <taxon>Gunneridae</taxon>
        <taxon>Pentapetalae</taxon>
        <taxon>rosids</taxon>
        <taxon>malvids</taxon>
        <taxon>Myrtales</taxon>
        <taxon>Lythraceae</taxon>
        <taxon>Punica</taxon>
    </lineage>
</organism>
<dbReference type="Proteomes" id="UP000233551">
    <property type="component" value="Unassembled WGS sequence"/>
</dbReference>
<comment type="caution">
    <text evidence="2">The sequence shown here is derived from an EMBL/GenBank/DDBJ whole genome shotgun (WGS) entry which is preliminary data.</text>
</comment>